<dbReference type="InterPro" id="IPR032675">
    <property type="entry name" value="LRR_dom_sf"/>
</dbReference>
<evidence type="ECO:0000313" key="3">
    <source>
        <dbReference type="EMBL" id="CAI4014612.1"/>
    </source>
</evidence>
<keyword evidence="2" id="KW-0812">Transmembrane</keyword>
<dbReference type="PROSITE" id="PS50092">
    <property type="entry name" value="TSP1"/>
    <property type="match status" value="2"/>
</dbReference>
<feature type="compositionally biased region" description="Basic and acidic residues" evidence="1">
    <location>
        <begin position="1267"/>
        <end position="1281"/>
    </location>
</feature>
<dbReference type="SUPFAM" id="SSF82895">
    <property type="entry name" value="TSP-1 type 1 repeat"/>
    <property type="match status" value="1"/>
</dbReference>
<keyword evidence="2" id="KW-1133">Transmembrane helix</keyword>
<dbReference type="EMBL" id="CAMXCT030006445">
    <property type="protein sequence ID" value="CAL4801924.1"/>
    <property type="molecule type" value="Genomic_DNA"/>
</dbReference>
<dbReference type="EMBL" id="CAMXCT020006445">
    <property type="protein sequence ID" value="CAL1167987.1"/>
    <property type="molecule type" value="Genomic_DNA"/>
</dbReference>
<reference evidence="4" key="2">
    <citation type="submission" date="2024-04" db="EMBL/GenBank/DDBJ databases">
        <authorList>
            <person name="Chen Y."/>
            <person name="Shah S."/>
            <person name="Dougan E. K."/>
            <person name="Thang M."/>
            <person name="Chan C."/>
        </authorList>
    </citation>
    <scope>NUCLEOTIDE SEQUENCE [LARGE SCALE GENOMIC DNA]</scope>
</reference>
<dbReference type="InterPro" id="IPR000884">
    <property type="entry name" value="TSP1_rpt"/>
</dbReference>
<accession>A0A9P1DSD0</accession>
<evidence type="ECO:0000313" key="4">
    <source>
        <dbReference type="EMBL" id="CAL1167987.1"/>
    </source>
</evidence>
<dbReference type="PANTHER" id="PTHR32134">
    <property type="entry name" value="FNIP REPEAT-CONTAINING PROTEIN"/>
    <property type="match status" value="1"/>
</dbReference>
<dbReference type="Proteomes" id="UP001152797">
    <property type="component" value="Unassembled WGS sequence"/>
</dbReference>
<protein>
    <submittedName>
        <fullName evidence="3">Uncharacterized protein</fullName>
    </submittedName>
</protein>
<dbReference type="Gene3D" id="3.80.10.10">
    <property type="entry name" value="Ribonuclease Inhibitor"/>
    <property type="match status" value="2"/>
</dbReference>
<evidence type="ECO:0000313" key="5">
    <source>
        <dbReference type="Proteomes" id="UP001152797"/>
    </source>
</evidence>
<sequence length="1281" mass="138543">MDPMDLAGNSIDLQVIGIDGGGFAMSVSKNLLGRELRNLVSAQLPSKPGAALALLHGDSQVCLTKSLEEQGLEGQCSVSYIFVPANVQHAWKVLKGLPVEDVDFAMEGLTHFKRISNLEQVRCLPRSSHNLTFCNQFDESLCEVQLPETLRVLTFGECFNQPLDAVKLPSNLQSLSLGFDFNQSLENVKLPLSLESLTLGYEFDHDLKSVTFPNLLSLTFGYAFSQSLVGVDLPRTLQNLTFGHTFDHSLDDVKLPDGLQSLTFGYKFNQSLKRVNFPGHLSSLTFGECFNQSLSEVTLPSSLRHLTFGHRFDQCLGDGSLPGNLETLTFGYAFAQPLEGSQLPAGLQCLIFGDSFHRLLDAVNLSGLQSLTFGECFSQPLDMVKLPEKLQHLTLRYAEFEQNWKAVALPEGLQHLVFGGRFDQRIDHLRLPEGLQSITFGDTFNQFLDRVKLPDGLQMLNLGDSFNSGLDHVSWPSKLASLSLGHCFDRPVQQVILPEGLQHLTFGHDFAQTLDGFKLPGSLQTLTLGNSFDHCIDKLIFPEGLESLTFGEAFNQALDQVQFPSALKHLIFGDGFDQSLVEVKLPCHLQTLKFGFEFDRSLDGVSLPDSLQTLVLGGRFDQSLENANLPSGLKDLVLGDGFDQSLDKVKLPSGLEGIQFGHAFHQSLEHAKLPGSLRRLTGTDLVIASLTCSWLQGDWSTCSRSCGLGLRQPGPQRSVTCSSGEDSDCVAGERPSSSEAGLLRAWRLHLANFLLVQLQCKLRHGAAHATGDAMPVRSESCYNSTWHEGAWSECSNDCGAGQEATSLRAVEKVPPPNRHGLATADELKPVCFETVGCHWLVGSWSNCSEGCGLGTRSREIRCSGGPQEFCSAARPADRQSCDADSAARFMIGPSCGWTTGAWSACGVNCGPQQREVTCSASCFGKAPSALRPCQDAAACAEQGNASARFEVSLLMDDLSTELLSNLVAGTQEAVAEMLQVSPADVQVRVVNETARTRRRLSVRLKLEVEVVSSAGSVAMLSSELGKEMLHTELLETWDEKGLPLEDFSVLVSSVETETQETTQAPSESAVEQPPNVSNLAVLVVVVCTLLCSAVAGALYCWRWQRVGATVVPQSPKLQMPTSPCPQAPGESLKSPKGGASPAAVSAMRHAASASADATKPTLTLPVEARKVVPEPRASNASNASNAGSERMAEAVTEEANEMKERVRPTSLQVRVVQPGEKPSARAVRVTNATVTRSSTAVSSSSRSPLSHAPRPSDGGIDAAQRTSRSEPHRLPLEPMGR</sequence>
<gene>
    <name evidence="3" type="ORF">C1SCF055_LOCUS39504</name>
</gene>
<dbReference type="InterPro" id="IPR008615">
    <property type="entry name" value="FNIP"/>
</dbReference>
<feature type="compositionally biased region" description="Low complexity" evidence="1">
    <location>
        <begin position="1224"/>
        <end position="1247"/>
    </location>
</feature>
<organism evidence="3">
    <name type="scientific">Cladocopium goreaui</name>
    <dbReference type="NCBI Taxonomy" id="2562237"/>
    <lineage>
        <taxon>Eukaryota</taxon>
        <taxon>Sar</taxon>
        <taxon>Alveolata</taxon>
        <taxon>Dinophyceae</taxon>
        <taxon>Suessiales</taxon>
        <taxon>Symbiodiniaceae</taxon>
        <taxon>Cladocopium</taxon>
    </lineage>
</organism>
<feature type="compositionally biased region" description="Low complexity" evidence="1">
    <location>
        <begin position="1139"/>
        <end position="1157"/>
    </location>
</feature>
<evidence type="ECO:0000256" key="1">
    <source>
        <dbReference type="SAM" id="MobiDB-lite"/>
    </source>
</evidence>
<comment type="caution">
    <text evidence="3">The sequence shown here is derived from an EMBL/GenBank/DDBJ whole genome shotgun (WGS) entry which is preliminary data.</text>
</comment>
<proteinExistence type="predicted"/>
<dbReference type="OrthoDB" id="412680at2759"/>
<feature type="compositionally biased region" description="Low complexity" evidence="1">
    <location>
        <begin position="1177"/>
        <end position="1186"/>
    </location>
</feature>
<dbReference type="SUPFAM" id="SSF52058">
    <property type="entry name" value="L domain-like"/>
    <property type="match status" value="2"/>
</dbReference>
<dbReference type="SMART" id="SM00209">
    <property type="entry name" value="TSP1"/>
    <property type="match status" value="3"/>
</dbReference>
<dbReference type="InterPro" id="IPR036383">
    <property type="entry name" value="TSP1_rpt_sf"/>
</dbReference>
<keyword evidence="5" id="KW-1185">Reference proteome</keyword>
<feature type="region of interest" description="Disordered" evidence="1">
    <location>
        <begin position="1114"/>
        <end position="1281"/>
    </location>
</feature>
<feature type="transmembrane region" description="Helical" evidence="2">
    <location>
        <begin position="1079"/>
        <end position="1101"/>
    </location>
</feature>
<name>A0A9P1DSD0_9DINO</name>
<dbReference type="PANTHER" id="PTHR32134:SF169">
    <property type="entry name" value="FNIP REPEAT-CONTAINING PROTEIN-RELATED"/>
    <property type="match status" value="1"/>
</dbReference>
<reference evidence="3" key="1">
    <citation type="submission" date="2022-10" db="EMBL/GenBank/DDBJ databases">
        <authorList>
            <person name="Chen Y."/>
            <person name="Dougan E. K."/>
            <person name="Chan C."/>
            <person name="Rhodes N."/>
            <person name="Thang M."/>
        </authorList>
    </citation>
    <scope>NUCLEOTIDE SEQUENCE</scope>
</reference>
<dbReference type="InterPro" id="IPR051251">
    <property type="entry name" value="STK_FNIP-Repeat"/>
</dbReference>
<keyword evidence="2" id="KW-0472">Membrane</keyword>
<dbReference type="Pfam" id="PF05725">
    <property type="entry name" value="FNIP"/>
    <property type="match status" value="9"/>
</dbReference>
<dbReference type="EMBL" id="CAMXCT010006445">
    <property type="protein sequence ID" value="CAI4014612.1"/>
    <property type="molecule type" value="Genomic_DNA"/>
</dbReference>
<dbReference type="Pfam" id="PF19030">
    <property type="entry name" value="TSP1_ADAMTS"/>
    <property type="match status" value="1"/>
</dbReference>
<evidence type="ECO:0000256" key="2">
    <source>
        <dbReference type="SAM" id="Phobius"/>
    </source>
</evidence>